<dbReference type="EMBL" id="JACJQL010000099">
    <property type="protein sequence ID" value="MBD2255484.1"/>
    <property type="molecule type" value="Genomic_DNA"/>
</dbReference>
<dbReference type="NCBIfam" id="TIGR01179">
    <property type="entry name" value="galE"/>
    <property type="match status" value="1"/>
</dbReference>
<dbReference type="InterPro" id="IPR005886">
    <property type="entry name" value="UDP_G4E"/>
</dbReference>
<dbReference type="PANTHER" id="PTHR43725">
    <property type="entry name" value="UDP-GLUCOSE 4-EPIMERASE"/>
    <property type="match status" value="1"/>
</dbReference>
<dbReference type="PANTHER" id="PTHR43725:SF53">
    <property type="entry name" value="UDP-ARABINOSE 4-EPIMERASE 1"/>
    <property type="match status" value="1"/>
</dbReference>
<keyword evidence="7" id="KW-0520">NAD</keyword>
<comment type="pathway">
    <text evidence="3">Carbohydrate metabolism; galactose metabolism.</text>
</comment>
<keyword evidence="9" id="KW-0119">Carbohydrate metabolism</keyword>
<keyword evidence="14" id="KW-1185">Reference proteome</keyword>
<evidence type="ECO:0000256" key="2">
    <source>
        <dbReference type="ARBA" id="ARBA00001911"/>
    </source>
</evidence>
<keyword evidence="8 13" id="KW-0413">Isomerase</keyword>
<name>A0ABR8BPC8_9NOSO</name>
<evidence type="ECO:0000313" key="14">
    <source>
        <dbReference type="Proteomes" id="UP000621307"/>
    </source>
</evidence>
<dbReference type="CDD" id="cd05247">
    <property type="entry name" value="UDP_G4E_1_SDR_e"/>
    <property type="match status" value="1"/>
</dbReference>
<dbReference type="InterPro" id="IPR036291">
    <property type="entry name" value="NAD(P)-bd_dom_sf"/>
</dbReference>
<evidence type="ECO:0000256" key="5">
    <source>
        <dbReference type="ARBA" id="ARBA00013189"/>
    </source>
</evidence>
<sequence>MTKKILVTGGAGYIGSHTIRQLGEAGYDIVVYDNLSTGSGASVTYGELTIGSLEDKDLLLQTFSQHKFDAVLHFAAHISVQESIDKPLNYYTNNTFNTLNLLDCCQLFHVKKFIFSSTAAVYGQTQQEQITESSPTKPINPYGHSKLMSEQIIQDFARTSGLKYVILRYFNVAGADSTGKLGQSAKKAEHLIKVACDTALGRRASVNIFGTDLPTPDGTGIRDYIHVEDLAKAHVDALHYLEAGNDSQIFNCGYGQGYSVREVLNMVQKISGVDFPVIESQRRVGDPACVVANANKIRTMLGWKPKYNNLETIVSTALMWEKKLITLATLEKNIARQNFKLGALLLEHKIVSQTELTQALQEQSVTKQKLGEILVQKSIISPQMLEKFLLEQNWRKQGIWLQV</sequence>
<evidence type="ECO:0000256" key="11">
    <source>
        <dbReference type="ARBA" id="ARBA00033067"/>
    </source>
</evidence>
<evidence type="ECO:0000256" key="8">
    <source>
        <dbReference type="ARBA" id="ARBA00023235"/>
    </source>
</evidence>
<evidence type="ECO:0000256" key="1">
    <source>
        <dbReference type="ARBA" id="ARBA00000083"/>
    </source>
</evidence>
<evidence type="ECO:0000256" key="6">
    <source>
        <dbReference type="ARBA" id="ARBA00018569"/>
    </source>
</evidence>
<dbReference type="GO" id="GO:0003978">
    <property type="term" value="F:UDP-glucose 4-epimerase activity"/>
    <property type="evidence" value="ECO:0007669"/>
    <property type="project" value="UniProtKB-EC"/>
</dbReference>
<feature type="domain" description="NAD-dependent epimerase/dehydratase" evidence="12">
    <location>
        <begin position="5"/>
        <end position="253"/>
    </location>
</feature>
<dbReference type="Pfam" id="PF01370">
    <property type="entry name" value="Epimerase"/>
    <property type="match status" value="1"/>
</dbReference>
<dbReference type="Proteomes" id="UP000621307">
    <property type="component" value="Unassembled WGS sequence"/>
</dbReference>
<comment type="catalytic activity">
    <reaction evidence="1">
        <text>UDP-alpha-D-glucose = UDP-alpha-D-galactose</text>
        <dbReference type="Rhea" id="RHEA:22168"/>
        <dbReference type="ChEBI" id="CHEBI:58885"/>
        <dbReference type="ChEBI" id="CHEBI:66914"/>
        <dbReference type="EC" id="5.1.3.2"/>
    </reaction>
</comment>
<evidence type="ECO:0000256" key="3">
    <source>
        <dbReference type="ARBA" id="ARBA00004947"/>
    </source>
</evidence>
<evidence type="ECO:0000313" key="13">
    <source>
        <dbReference type="EMBL" id="MBD2255484.1"/>
    </source>
</evidence>
<dbReference type="RefSeq" id="WP_190572401.1">
    <property type="nucleotide sequence ID" value="NZ_JACJQL010000099.1"/>
</dbReference>
<dbReference type="InterPro" id="IPR037257">
    <property type="entry name" value="T2SS_E_N_sf"/>
</dbReference>
<evidence type="ECO:0000256" key="9">
    <source>
        <dbReference type="ARBA" id="ARBA00023277"/>
    </source>
</evidence>
<dbReference type="SUPFAM" id="SSF160246">
    <property type="entry name" value="EspE N-terminal domain-like"/>
    <property type="match status" value="1"/>
</dbReference>
<dbReference type="InterPro" id="IPR001509">
    <property type="entry name" value="Epimerase_deHydtase"/>
</dbReference>
<dbReference type="Gene3D" id="3.90.25.10">
    <property type="entry name" value="UDP-galactose 4-epimerase, domain 1"/>
    <property type="match status" value="1"/>
</dbReference>
<dbReference type="Gene3D" id="3.40.50.720">
    <property type="entry name" value="NAD(P)-binding Rossmann-like Domain"/>
    <property type="match status" value="1"/>
</dbReference>
<comment type="cofactor">
    <cofactor evidence="2">
        <name>NAD(+)</name>
        <dbReference type="ChEBI" id="CHEBI:57540"/>
    </cofactor>
</comment>
<protein>
    <recommendedName>
        <fullName evidence="6">UDP-glucose 4-epimerase</fullName>
        <ecNumber evidence="5">5.1.3.2</ecNumber>
    </recommendedName>
    <alternativeName>
        <fullName evidence="11">Galactowaldenase</fullName>
    </alternativeName>
    <alternativeName>
        <fullName evidence="10">UDP-galactose 4-epimerase</fullName>
    </alternativeName>
</protein>
<gene>
    <name evidence="13" type="primary">galE</name>
    <name evidence="13" type="ORF">H6G14_30210</name>
</gene>
<proteinExistence type="inferred from homology"/>
<comment type="similarity">
    <text evidence="4">Belongs to the NAD(P)-dependent epimerase/dehydratase family.</text>
</comment>
<evidence type="ECO:0000256" key="10">
    <source>
        <dbReference type="ARBA" id="ARBA00031367"/>
    </source>
</evidence>
<reference evidence="13 14" key="1">
    <citation type="journal article" date="2020" name="ISME J.">
        <title>Comparative genomics reveals insights into cyanobacterial evolution and habitat adaptation.</title>
        <authorList>
            <person name="Chen M.Y."/>
            <person name="Teng W.K."/>
            <person name="Zhao L."/>
            <person name="Hu C.X."/>
            <person name="Zhou Y.K."/>
            <person name="Han B.P."/>
            <person name="Song L.R."/>
            <person name="Shu W.S."/>
        </authorList>
    </citation>
    <scope>NUCLEOTIDE SEQUENCE [LARGE SCALE GENOMIC DNA]</scope>
    <source>
        <strain evidence="13 14">FACHB-3921</strain>
    </source>
</reference>
<evidence type="ECO:0000256" key="4">
    <source>
        <dbReference type="ARBA" id="ARBA00007637"/>
    </source>
</evidence>
<comment type="caution">
    <text evidence="13">The sequence shown here is derived from an EMBL/GenBank/DDBJ whole genome shotgun (WGS) entry which is preliminary data.</text>
</comment>
<evidence type="ECO:0000256" key="7">
    <source>
        <dbReference type="ARBA" id="ARBA00023027"/>
    </source>
</evidence>
<dbReference type="EC" id="5.1.3.2" evidence="5"/>
<dbReference type="SUPFAM" id="SSF51735">
    <property type="entry name" value="NAD(P)-binding Rossmann-fold domains"/>
    <property type="match status" value="1"/>
</dbReference>
<organism evidence="13 14">
    <name type="scientific">Nostoc parmelioides FACHB-3921</name>
    <dbReference type="NCBI Taxonomy" id="2692909"/>
    <lineage>
        <taxon>Bacteria</taxon>
        <taxon>Bacillati</taxon>
        <taxon>Cyanobacteriota</taxon>
        <taxon>Cyanophyceae</taxon>
        <taxon>Nostocales</taxon>
        <taxon>Nostocaceae</taxon>
        <taxon>Nostoc</taxon>
    </lineage>
</organism>
<accession>A0ABR8BPC8</accession>
<evidence type="ECO:0000259" key="12">
    <source>
        <dbReference type="Pfam" id="PF01370"/>
    </source>
</evidence>